<sequence length="378" mass="43678">MADQHRSKIVSFLRDPSSRSREIQMDRLTLGLAVLRMQAQYTRSVIETEIEKFETSFEEILQTANIFLATTERVSNSPSLVIIDQPSVVKTVCHFLAASNAILEYLDFQQKRTGFASGGDESLERQVKEAQLLVKELLTTLLLHKKAETYPGKECGLTYNEDVKVYGGFILHKYGHVDQSDVPNPEDEDEDVEKLVQYWHTENLVHPLRHVPGTAWHKFFGNLQPGPIVSPELFRERKPQPYFKLMFPTTITWLKPEISRDYDNYREMFERFHRIPGPRLSEFVKGAKTRRIQRRLSHYFRGWKRTEEAIILCLEDMSETPCPEYDLLGRSRPEALNAEINAPELAGIALLGDDIPDVPIFLEGEARKYCLEFDGQWS</sequence>
<evidence type="ECO:0000313" key="1">
    <source>
        <dbReference type="EMBL" id="KAH6628681.1"/>
    </source>
</evidence>
<keyword evidence="2" id="KW-1185">Reference proteome</keyword>
<dbReference type="Proteomes" id="UP000724584">
    <property type="component" value="Unassembled WGS sequence"/>
</dbReference>
<gene>
    <name evidence="1" type="ORF">F5144DRAFT_631787</name>
</gene>
<accession>A0ACB7P3N8</accession>
<organism evidence="1 2">
    <name type="scientific">Chaetomium tenue</name>
    <dbReference type="NCBI Taxonomy" id="1854479"/>
    <lineage>
        <taxon>Eukaryota</taxon>
        <taxon>Fungi</taxon>
        <taxon>Dikarya</taxon>
        <taxon>Ascomycota</taxon>
        <taxon>Pezizomycotina</taxon>
        <taxon>Sordariomycetes</taxon>
        <taxon>Sordariomycetidae</taxon>
        <taxon>Sordariales</taxon>
        <taxon>Chaetomiaceae</taxon>
        <taxon>Chaetomium</taxon>
    </lineage>
</organism>
<reference evidence="1 2" key="1">
    <citation type="journal article" date="2021" name="Nat. Commun.">
        <title>Genetic determinants of endophytism in the Arabidopsis root mycobiome.</title>
        <authorList>
            <person name="Mesny F."/>
            <person name="Miyauchi S."/>
            <person name="Thiergart T."/>
            <person name="Pickel B."/>
            <person name="Atanasova L."/>
            <person name="Karlsson M."/>
            <person name="Huettel B."/>
            <person name="Barry K.W."/>
            <person name="Haridas S."/>
            <person name="Chen C."/>
            <person name="Bauer D."/>
            <person name="Andreopoulos W."/>
            <person name="Pangilinan J."/>
            <person name="LaButti K."/>
            <person name="Riley R."/>
            <person name="Lipzen A."/>
            <person name="Clum A."/>
            <person name="Drula E."/>
            <person name="Henrissat B."/>
            <person name="Kohler A."/>
            <person name="Grigoriev I.V."/>
            <person name="Martin F.M."/>
            <person name="Hacquard S."/>
        </authorList>
    </citation>
    <scope>NUCLEOTIDE SEQUENCE [LARGE SCALE GENOMIC DNA]</scope>
    <source>
        <strain evidence="1 2">MPI-SDFR-AT-0079</strain>
    </source>
</reference>
<proteinExistence type="predicted"/>
<protein>
    <submittedName>
        <fullName evidence="1">Uncharacterized protein</fullName>
    </submittedName>
</protein>
<dbReference type="EMBL" id="JAGIZQ010000005">
    <property type="protein sequence ID" value="KAH6628681.1"/>
    <property type="molecule type" value="Genomic_DNA"/>
</dbReference>
<name>A0ACB7P3N8_9PEZI</name>
<evidence type="ECO:0000313" key="2">
    <source>
        <dbReference type="Proteomes" id="UP000724584"/>
    </source>
</evidence>
<comment type="caution">
    <text evidence="1">The sequence shown here is derived from an EMBL/GenBank/DDBJ whole genome shotgun (WGS) entry which is preliminary data.</text>
</comment>